<dbReference type="SMART" id="SM00903">
    <property type="entry name" value="Flavin_Reduct"/>
    <property type="match status" value="1"/>
</dbReference>
<comment type="cofactor">
    <cofactor evidence="1">
        <name>FMN</name>
        <dbReference type="ChEBI" id="CHEBI:58210"/>
    </cofactor>
</comment>
<name>A0A6N8KX56_9SPHI</name>
<dbReference type="EMBL" id="WSQA01000001">
    <property type="protein sequence ID" value="MVZ60508.1"/>
    <property type="molecule type" value="Genomic_DNA"/>
</dbReference>
<comment type="similarity">
    <text evidence="4">Belongs to the flavoredoxin family.</text>
</comment>
<dbReference type="InterPro" id="IPR002563">
    <property type="entry name" value="Flavin_Rdtase-like_dom"/>
</dbReference>
<dbReference type="PANTHER" id="PTHR33798">
    <property type="entry name" value="FLAVOPROTEIN OXYGENASE"/>
    <property type="match status" value="1"/>
</dbReference>
<evidence type="ECO:0000256" key="2">
    <source>
        <dbReference type="ARBA" id="ARBA00022630"/>
    </source>
</evidence>
<evidence type="ECO:0000259" key="5">
    <source>
        <dbReference type="SMART" id="SM00903"/>
    </source>
</evidence>
<protein>
    <submittedName>
        <fullName evidence="6">Flavin reductase family protein</fullName>
    </submittedName>
</protein>
<dbReference type="GO" id="GO:0010181">
    <property type="term" value="F:FMN binding"/>
    <property type="evidence" value="ECO:0007669"/>
    <property type="project" value="InterPro"/>
</dbReference>
<evidence type="ECO:0000313" key="6">
    <source>
        <dbReference type="EMBL" id="MVZ60508.1"/>
    </source>
</evidence>
<dbReference type="Gene3D" id="2.30.110.10">
    <property type="entry name" value="Electron Transport, Fmn-binding Protein, Chain A"/>
    <property type="match status" value="1"/>
</dbReference>
<dbReference type="InterPro" id="IPR012349">
    <property type="entry name" value="Split_barrel_FMN-bd"/>
</dbReference>
<proteinExistence type="inferred from homology"/>
<evidence type="ECO:0000256" key="3">
    <source>
        <dbReference type="ARBA" id="ARBA00022643"/>
    </source>
</evidence>
<keyword evidence="7" id="KW-1185">Reference proteome</keyword>
<evidence type="ECO:0000256" key="4">
    <source>
        <dbReference type="ARBA" id="ARBA00038054"/>
    </source>
</evidence>
<gene>
    <name evidence="6" type="ORF">GQF63_00590</name>
</gene>
<dbReference type="Proteomes" id="UP000435036">
    <property type="component" value="Unassembled WGS sequence"/>
</dbReference>
<evidence type="ECO:0000313" key="7">
    <source>
        <dbReference type="Proteomes" id="UP000435036"/>
    </source>
</evidence>
<dbReference type="GO" id="GO:0016646">
    <property type="term" value="F:oxidoreductase activity, acting on the CH-NH group of donors, NAD or NADP as acceptor"/>
    <property type="evidence" value="ECO:0007669"/>
    <property type="project" value="UniProtKB-ARBA"/>
</dbReference>
<evidence type="ECO:0000256" key="1">
    <source>
        <dbReference type="ARBA" id="ARBA00001917"/>
    </source>
</evidence>
<comment type="caution">
    <text evidence="6">The sequence shown here is derived from an EMBL/GenBank/DDBJ whole genome shotgun (WGS) entry which is preliminary data.</text>
</comment>
<dbReference type="RefSeq" id="WP_160367159.1">
    <property type="nucleotide sequence ID" value="NZ_WSQA01000001.1"/>
</dbReference>
<dbReference type="AlphaFoldDB" id="A0A6N8KX56"/>
<keyword evidence="3" id="KW-0288">FMN</keyword>
<feature type="domain" description="Flavin reductase like" evidence="5">
    <location>
        <begin position="26"/>
        <end position="172"/>
    </location>
</feature>
<dbReference type="PANTHER" id="PTHR33798:SF5">
    <property type="entry name" value="FLAVIN REDUCTASE LIKE DOMAIN-CONTAINING PROTEIN"/>
    <property type="match status" value="1"/>
</dbReference>
<dbReference type="OrthoDB" id="9794638at2"/>
<keyword evidence="2" id="KW-0285">Flavoprotein</keyword>
<accession>A0A6N8KX56</accession>
<dbReference type="Pfam" id="PF01613">
    <property type="entry name" value="Flavin_Reduct"/>
    <property type="match status" value="1"/>
</dbReference>
<organism evidence="6 7">
    <name type="scientific">Sphingobacterium humi</name>
    <dbReference type="NCBI Taxonomy" id="1796905"/>
    <lineage>
        <taxon>Bacteria</taxon>
        <taxon>Pseudomonadati</taxon>
        <taxon>Bacteroidota</taxon>
        <taxon>Sphingobacteriia</taxon>
        <taxon>Sphingobacteriales</taxon>
        <taxon>Sphingobacteriaceae</taxon>
        <taxon>Sphingobacterium</taxon>
    </lineage>
</organism>
<reference evidence="6 7" key="1">
    <citation type="submission" date="2019-12" db="EMBL/GenBank/DDBJ databases">
        <authorList>
            <person name="Dong K."/>
        </authorList>
    </citation>
    <scope>NUCLEOTIDE SEQUENCE [LARGE SCALE GENOMIC DNA]</scope>
    <source>
        <strain evidence="6 7">JCM 31225</strain>
    </source>
</reference>
<sequence>MQNFDTKTFEPSTHGLVFDNLLKHAVAPRPICFASTVDKNGQVNLSPFSYFNYMSQNPPICVFSPLRRMRDGSTKHTLDNIHEIDEVVINIVNYDIVQQQSLASTEYAKGIDEFAKAGLTPIKSQKVKPPRVAESPVQLECKVRQVIPLADGPGAGNLVIAEVLCMHVKHHLLNEQDEVNQADLDLVARLGGNWYCRVTEDNLFEVPKPLRKLGIGVDQLPEHIRLSTVLTGNQLGLLANIEAIPEETDIAKNDAHIQQLLSMWAQDKVQLTNELHRYAAQLLDQGEIDFAWQVLLLA</sequence>
<dbReference type="SUPFAM" id="SSF50475">
    <property type="entry name" value="FMN-binding split barrel"/>
    <property type="match status" value="1"/>
</dbReference>